<evidence type="ECO:0000313" key="2">
    <source>
        <dbReference type="Proteomes" id="UP000219338"/>
    </source>
</evidence>
<protein>
    <submittedName>
        <fullName evidence="1">Uncharacterized protein</fullName>
    </submittedName>
</protein>
<dbReference type="EMBL" id="FUEG01000031">
    <property type="protein sequence ID" value="SJL15817.1"/>
    <property type="molecule type" value="Genomic_DNA"/>
</dbReference>
<keyword evidence="2" id="KW-1185">Reference proteome</keyword>
<dbReference type="Proteomes" id="UP000219338">
    <property type="component" value="Unassembled WGS sequence"/>
</dbReference>
<reference evidence="2" key="1">
    <citation type="journal article" date="2017" name="Nat. Ecol. Evol.">
        <title>Genome expansion and lineage-specific genetic innovations in the forest pathogenic fungi Armillaria.</title>
        <authorList>
            <person name="Sipos G."/>
            <person name="Prasanna A.N."/>
            <person name="Walter M.C."/>
            <person name="O'Connor E."/>
            <person name="Balint B."/>
            <person name="Krizsan K."/>
            <person name="Kiss B."/>
            <person name="Hess J."/>
            <person name="Varga T."/>
            <person name="Slot J."/>
            <person name="Riley R."/>
            <person name="Boka B."/>
            <person name="Rigling D."/>
            <person name="Barry K."/>
            <person name="Lee J."/>
            <person name="Mihaltcheva S."/>
            <person name="LaButti K."/>
            <person name="Lipzen A."/>
            <person name="Waldron R."/>
            <person name="Moloney N.M."/>
            <person name="Sperisen C."/>
            <person name="Kredics L."/>
            <person name="Vagvoelgyi C."/>
            <person name="Patrignani A."/>
            <person name="Fitzpatrick D."/>
            <person name="Nagy I."/>
            <person name="Doyle S."/>
            <person name="Anderson J.B."/>
            <person name="Grigoriev I.V."/>
            <person name="Gueldener U."/>
            <person name="Muensterkoetter M."/>
            <person name="Nagy L.G."/>
        </authorList>
    </citation>
    <scope>NUCLEOTIDE SEQUENCE [LARGE SCALE GENOMIC DNA]</scope>
    <source>
        <strain evidence="2">C18/9</strain>
    </source>
</reference>
<evidence type="ECO:0000313" key="1">
    <source>
        <dbReference type="EMBL" id="SJL15817.1"/>
    </source>
</evidence>
<dbReference type="AlphaFoldDB" id="A0A284S4A8"/>
<accession>A0A284S4A8</accession>
<gene>
    <name evidence="1" type="ORF">ARMOST_19322</name>
</gene>
<name>A0A284S4A8_ARMOS</name>
<sequence>MPLCPLRLLLSLNRPQPSFSTLQDDSSTLPSKRMTLQYSPTFLTVQELKIKTKISENFGLRRANHTLKGRSSMLVWASPQMQIPILRQDDVLTSAEQGRGCIEWTLYGDGGWRTVWVRERAKTKGHAETRFPPHDATSLLPQQRHIISWRHQCCMGKDPSSTPRRCIVVPRASSARHEDAVVYEVEGK</sequence>
<organism evidence="1 2">
    <name type="scientific">Armillaria ostoyae</name>
    <name type="common">Armillaria root rot fungus</name>
    <dbReference type="NCBI Taxonomy" id="47428"/>
    <lineage>
        <taxon>Eukaryota</taxon>
        <taxon>Fungi</taxon>
        <taxon>Dikarya</taxon>
        <taxon>Basidiomycota</taxon>
        <taxon>Agaricomycotina</taxon>
        <taxon>Agaricomycetes</taxon>
        <taxon>Agaricomycetidae</taxon>
        <taxon>Agaricales</taxon>
        <taxon>Marasmiineae</taxon>
        <taxon>Physalacriaceae</taxon>
        <taxon>Armillaria</taxon>
    </lineage>
</organism>
<proteinExistence type="predicted"/>